<dbReference type="SMART" id="SM00225">
    <property type="entry name" value="BTB"/>
    <property type="match status" value="1"/>
</dbReference>
<dbReference type="Proteomes" id="UP001460270">
    <property type="component" value="Unassembled WGS sequence"/>
</dbReference>
<dbReference type="PANTHER" id="PTHR46105:SF6">
    <property type="entry name" value="ZINC FINGER AND BTB DOMAIN-CONTAINING PROTEIN 7A"/>
    <property type="match status" value="1"/>
</dbReference>
<dbReference type="GO" id="GO:0000981">
    <property type="term" value="F:DNA-binding transcription factor activity, RNA polymerase II-specific"/>
    <property type="evidence" value="ECO:0007669"/>
    <property type="project" value="TreeGrafter"/>
</dbReference>
<dbReference type="EMBL" id="JBBPFD010000019">
    <property type="protein sequence ID" value="KAK7886677.1"/>
    <property type="molecule type" value="Genomic_DNA"/>
</dbReference>
<name>A0AAW0N9J8_9GOBI</name>
<comment type="caution">
    <text evidence="3">The sequence shown here is derived from an EMBL/GenBank/DDBJ whole genome shotgun (WGS) entry which is preliminary data.</text>
</comment>
<dbReference type="PROSITE" id="PS50097">
    <property type="entry name" value="BTB"/>
    <property type="match status" value="1"/>
</dbReference>
<dbReference type="SUPFAM" id="SSF54695">
    <property type="entry name" value="POZ domain"/>
    <property type="match status" value="1"/>
</dbReference>
<keyword evidence="1" id="KW-0175">Coiled coil</keyword>
<dbReference type="Pfam" id="PF00651">
    <property type="entry name" value="BTB"/>
    <property type="match status" value="1"/>
</dbReference>
<feature type="coiled-coil region" evidence="1">
    <location>
        <begin position="87"/>
        <end position="126"/>
    </location>
</feature>
<evidence type="ECO:0000313" key="4">
    <source>
        <dbReference type="Proteomes" id="UP001460270"/>
    </source>
</evidence>
<proteinExistence type="predicted"/>
<dbReference type="PANTHER" id="PTHR46105">
    <property type="entry name" value="AGAP004733-PA"/>
    <property type="match status" value="1"/>
</dbReference>
<feature type="domain" description="BTB" evidence="2">
    <location>
        <begin position="26"/>
        <end position="91"/>
    </location>
</feature>
<evidence type="ECO:0000256" key="1">
    <source>
        <dbReference type="SAM" id="Coils"/>
    </source>
</evidence>
<reference evidence="4" key="1">
    <citation type="submission" date="2024-04" db="EMBL/GenBank/DDBJ databases">
        <title>Salinicola lusitanus LLJ914,a marine bacterium isolated from the Okinawa Trough.</title>
        <authorList>
            <person name="Li J."/>
        </authorList>
    </citation>
    <scope>NUCLEOTIDE SEQUENCE [LARGE SCALE GENOMIC DNA]</scope>
</reference>
<dbReference type="InterPro" id="IPR000210">
    <property type="entry name" value="BTB/POZ_dom"/>
</dbReference>
<keyword evidence="4" id="KW-1185">Reference proteome</keyword>
<organism evidence="3 4">
    <name type="scientific">Mugilogobius chulae</name>
    <name type="common">yellowstripe goby</name>
    <dbReference type="NCBI Taxonomy" id="88201"/>
    <lineage>
        <taxon>Eukaryota</taxon>
        <taxon>Metazoa</taxon>
        <taxon>Chordata</taxon>
        <taxon>Craniata</taxon>
        <taxon>Vertebrata</taxon>
        <taxon>Euteleostomi</taxon>
        <taxon>Actinopterygii</taxon>
        <taxon>Neopterygii</taxon>
        <taxon>Teleostei</taxon>
        <taxon>Neoteleostei</taxon>
        <taxon>Acanthomorphata</taxon>
        <taxon>Gobiaria</taxon>
        <taxon>Gobiiformes</taxon>
        <taxon>Gobioidei</taxon>
        <taxon>Gobiidae</taxon>
        <taxon>Gobionellinae</taxon>
        <taxon>Mugilogobius</taxon>
    </lineage>
</organism>
<dbReference type="InterPro" id="IPR050457">
    <property type="entry name" value="ZnFinger_BTB_dom_contain"/>
</dbReference>
<dbReference type="Gene3D" id="3.30.710.10">
    <property type="entry name" value="Potassium Channel Kv1.1, Chain A"/>
    <property type="match status" value="1"/>
</dbReference>
<gene>
    <name evidence="3" type="ORF">WMY93_026298</name>
</gene>
<accession>A0AAW0N9J8</accession>
<protein>
    <recommendedName>
        <fullName evidence="2">BTB domain-containing protein</fullName>
    </recommendedName>
</protein>
<evidence type="ECO:0000259" key="2">
    <source>
        <dbReference type="PROSITE" id="PS50097"/>
    </source>
</evidence>
<dbReference type="GO" id="GO:0000978">
    <property type="term" value="F:RNA polymerase II cis-regulatory region sequence-specific DNA binding"/>
    <property type="evidence" value="ECO:0007669"/>
    <property type="project" value="TreeGrafter"/>
</dbReference>
<evidence type="ECO:0000313" key="3">
    <source>
        <dbReference type="EMBL" id="KAK7886677.1"/>
    </source>
</evidence>
<sequence>MIRLNNLQYFDFLQRADALRQSRSLCDALISVDKHTFYAHRVVLACASRTLARLLSLNQDSPVQFTLEHFSSHTFQQLLDFIYSQTLEVSQEDLKLLLRAAQMLEMEELEQQCMRLLDRLQQEDKKSIEHIKLEKEGNIKKLSVSPAVEQCHRDSVITSSSSPFSPWTLPAHMWGSRPAQASVLSYSHLHSHYSPNPGSLKTGGIFRQGLLKKKKHRLLAQTTQSCKTSYMDVVKADTLRDCQHCSAQSQGLQFVETVAEK</sequence>
<dbReference type="InterPro" id="IPR011333">
    <property type="entry name" value="SKP1/BTB/POZ_sf"/>
</dbReference>
<dbReference type="AlphaFoldDB" id="A0AAW0N9J8"/>